<evidence type="ECO:0000313" key="2">
    <source>
        <dbReference type="EMBL" id="TNN41646.1"/>
    </source>
</evidence>
<comment type="caution">
    <text evidence="2">The sequence shown here is derived from an EMBL/GenBank/DDBJ whole genome shotgun (WGS) entry which is preliminary data.</text>
</comment>
<reference evidence="2 3" key="1">
    <citation type="submission" date="2019-03" db="EMBL/GenBank/DDBJ databases">
        <title>First draft genome of Liparis tanakae, snailfish: a comprehensive survey of snailfish specific genes.</title>
        <authorList>
            <person name="Kim W."/>
            <person name="Song I."/>
            <person name="Jeong J.-H."/>
            <person name="Kim D."/>
            <person name="Kim S."/>
            <person name="Ryu S."/>
            <person name="Song J.Y."/>
            <person name="Lee S.K."/>
        </authorList>
    </citation>
    <scope>NUCLEOTIDE SEQUENCE [LARGE SCALE GENOMIC DNA]</scope>
    <source>
        <tissue evidence="2">Muscle</tissue>
    </source>
</reference>
<evidence type="ECO:0000313" key="3">
    <source>
        <dbReference type="Proteomes" id="UP000314294"/>
    </source>
</evidence>
<accession>A0A4Z2FK83</accession>
<feature type="compositionally biased region" description="Basic residues" evidence="1">
    <location>
        <begin position="69"/>
        <end position="85"/>
    </location>
</feature>
<feature type="region of interest" description="Disordered" evidence="1">
    <location>
        <begin position="69"/>
        <end position="100"/>
    </location>
</feature>
<organism evidence="2 3">
    <name type="scientific">Liparis tanakae</name>
    <name type="common">Tanaka's snailfish</name>
    <dbReference type="NCBI Taxonomy" id="230148"/>
    <lineage>
        <taxon>Eukaryota</taxon>
        <taxon>Metazoa</taxon>
        <taxon>Chordata</taxon>
        <taxon>Craniata</taxon>
        <taxon>Vertebrata</taxon>
        <taxon>Euteleostomi</taxon>
        <taxon>Actinopterygii</taxon>
        <taxon>Neopterygii</taxon>
        <taxon>Teleostei</taxon>
        <taxon>Neoteleostei</taxon>
        <taxon>Acanthomorphata</taxon>
        <taxon>Eupercaria</taxon>
        <taxon>Perciformes</taxon>
        <taxon>Cottioidei</taxon>
        <taxon>Cottales</taxon>
        <taxon>Liparidae</taxon>
        <taxon>Liparis</taxon>
    </lineage>
</organism>
<dbReference type="Proteomes" id="UP000314294">
    <property type="component" value="Unassembled WGS sequence"/>
</dbReference>
<evidence type="ECO:0000256" key="1">
    <source>
        <dbReference type="SAM" id="MobiDB-lite"/>
    </source>
</evidence>
<proteinExistence type="predicted"/>
<protein>
    <submittedName>
        <fullName evidence="2">Uncharacterized protein</fullName>
    </submittedName>
</protein>
<gene>
    <name evidence="2" type="ORF">EYF80_048196</name>
</gene>
<dbReference type="AlphaFoldDB" id="A0A4Z2FK83"/>
<sequence>MGQRWTCSLVKAPPPLLRPLPLAAACLGEVGRAAVHQRNLRSGLALRERNRISDSLELMPDPMTPLLARGKRAKMASVTQRRRERGRTDQRNAVGGGSTY</sequence>
<keyword evidence="3" id="KW-1185">Reference proteome</keyword>
<dbReference type="EMBL" id="SRLO01001091">
    <property type="protein sequence ID" value="TNN41646.1"/>
    <property type="molecule type" value="Genomic_DNA"/>
</dbReference>
<name>A0A4Z2FK83_9TELE</name>